<evidence type="ECO:0000256" key="12">
    <source>
        <dbReference type="ARBA" id="ARBA00068976"/>
    </source>
</evidence>
<organism evidence="21 22">
    <name type="scientific">Microcebus murinus</name>
    <name type="common">Gray mouse lemur</name>
    <name type="synonym">Lemur murinus</name>
    <dbReference type="NCBI Taxonomy" id="30608"/>
    <lineage>
        <taxon>Eukaryota</taxon>
        <taxon>Metazoa</taxon>
        <taxon>Chordata</taxon>
        <taxon>Craniata</taxon>
        <taxon>Vertebrata</taxon>
        <taxon>Euteleostomi</taxon>
        <taxon>Mammalia</taxon>
        <taxon>Eutheria</taxon>
        <taxon>Euarchontoglires</taxon>
        <taxon>Primates</taxon>
        <taxon>Strepsirrhini</taxon>
        <taxon>Lemuriformes</taxon>
        <taxon>Cheirogaleidae</taxon>
        <taxon>Microcebus</taxon>
    </lineage>
</organism>
<evidence type="ECO:0000256" key="4">
    <source>
        <dbReference type="ARBA" id="ARBA00022490"/>
    </source>
</evidence>
<evidence type="ECO:0000256" key="17">
    <source>
        <dbReference type="ARBA" id="ARBA00082486"/>
    </source>
</evidence>
<dbReference type="AlphaFoldDB" id="A0A8C5XIL3"/>
<feature type="compositionally biased region" description="Pro residues" evidence="19">
    <location>
        <begin position="327"/>
        <end position="336"/>
    </location>
</feature>
<dbReference type="CDD" id="cd11867">
    <property type="entry name" value="hSH3_ADAP"/>
    <property type="match status" value="1"/>
</dbReference>
<proteinExistence type="predicted"/>
<evidence type="ECO:0000256" key="3">
    <source>
        <dbReference type="ARBA" id="ARBA00022443"/>
    </source>
</evidence>
<evidence type="ECO:0000256" key="8">
    <source>
        <dbReference type="ARBA" id="ARBA00022990"/>
    </source>
</evidence>
<keyword evidence="10" id="KW-0539">Nucleus</keyword>
<dbReference type="Proteomes" id="UP000694394">
    <property type="component" value="Chromosome 12"/>
</dbReference>
<dbReference type="FunFam" id="2.30.30.40:FF:000133">
    <property type="entry name" value="FYN-binding protein-like isoform X2"/>
    <property type="match status" value="1"/>
</dbReference>
<feature type="compositionally biased region" description="Polar residues" evidence="19">
    <location>
        <begin position="47"/>
        <end position="57"/>
    </location>
</feature>
<evidence type="ECO:0000256" key="18">
    <source>
        <dbReference type="PROSITE-ProRule" id="PRU00192"/>
    </source>
</evidence>
<keyword evidence="22" id="KW-1185">Reference proteome</keyword>
<feature type="compositionally biased region" description="Basic and acidic residues" evidence="19">
    <location>
        <begin position="407"/>
        <end position="422"/>
    </location>
</feature>
<feature type="compositionally biased region" description="Pro residues" evidence="19">
    <location>
        <begin position="574"/>
        <end position="585"/>
    </location>
</feature>
<comment type="subcellular location">
    <subcellularLocation>
        <location evidence="1">Cell junction</location>
    </subcellularLocation>
    <subcellularLocation>
        <location evidence="2">Cytoplasm</location>
    </subcellularLocation>
</comment>
<evidence type="ECO:0000256" key="11">
    <source>
        <dbReference type="ARBA" id="ARBA00059917"/>
    </source>
</evidence>
<keyword evidence="9" id="KW-0175">Coiled coil</keyword>
<dbReference type="PANTHER" id="PTHR16830:SF13">
    <property type="entry name" value="FYN-BINDING PROTEIN 1"/>
    <property type="match status" value="1"/>
</dbReference>
<evidence type="ECO:0000256" key="10">
    <source>
        <dbReference type="ARBA" id="ARBA00023242"/>
    </source>
</evidence>
<keyword evidence="8" id="KW-0007">Acetylation</keyword>
<dbReference type="InterPro" id="IPR029294">
    <property type="entry name" value="hSH3"/>
</dbReference>
<dbReference type="GO" id="GO:0050852">
    <property type="term" value="P:T cell receptor signaling pathway"/>
    <property type="evidence" value="ECO:0007669"/>
    <property type="project" value="TreeGrafter"/>
</dbReference>
<feature type="region of interest" description="Disordered" evidence="19">
    <location>
        <begin position="571"/>
        <end position="593"/>
    </location>
</feature>
<evidence type="ECO:0000256" key="5">
    <source>
        <dbReference type="ARBA" id="ARBA00022553"/>
    </source>
</evidence>
<dbReference type="InterPro" id="IPR035540">
    <property type="entry name" value="FYB_hSH3"/>
</dbReference>
<feature type="compositionally biased region" description="Low complexity" evidence="19">
    <location>
        <begin position="375"/>
        <end position="384"/>
    </location>
</feature>
<feature type="compositionally biased region" description="Polar residues" evidence="19">
    <location>
        <begin position="347"/>
        <end position="363"/>
    </location>
</feature>
<keyword evidence="7" id="KW-0965">Cell junction</keyword>
<evidence type="ECO:0000259" key="20">
    <source>
        <dbReference type="PROSITE" id="PS50002"/>
    </source>
</evidence>
<evidence type="ECO:0000256" key="9">
    <source>
        <dbReference type="ARBA" id="ARBA00023054"/>
    </source>
</evidence>
<feature type="domain" description="SH3" evidence="20">
    <location>
        <begin position="477"/>
        <end position="538"/>
    </location>
</feature>
<feature type="compositionally biased region" description="Basic and acidic residues" evidence="19">
    <location>
        <begin position="216"/>
        <end position="225"/>
    </location>
</feature>
<evidence type="ECO:0000256" key="19">
    <source>
        <dbReference type="SAM" id="MobiDB-lite"/>
    </source>
</evidence>
<dbReference type="InterPro" id="IPR043443">
    <property type="entry name" value="FYB1/2-like"/>
</dbReference>
<feature type="region of interest" description="Disordered" evidence="19">
    <location>
        <begin position="627"/>
        <end position="703"/>
    </location>
</feature>
<dbReference type="InterPro" id="IPR036028">
    <property type="entry name" value="SH3-like_dom_sf"/>
</dbReference>
<feature type="compositionally biased region" description="Basic and acidic residues" evidence="19">
    <location>
        <begin position="687"/>
        <end position="703"/>
    </location>
</feature>
<feature type="compositionally biased region" description="Acidic residues" evidence="19">
    <location>
        <begin position="658"/>
        <end position="668"/>
    </location>
</feature>
<evidence type="ECO:0000256" key="13">
    <source>
        <dbReference type="ARBA" id="ARBA00079796"/>
    </source>
</evidence>
<feature type="region of interest" description="Disordered" evidence="19">
    <location>
        <begin position="172"/>
        <end position="463"/>
    </location>
</feature>
<dbReference type="Pfam" id="PF14603">
    <property type="entry name" value="hSH3"/>
    <property type="match status" value="1"/>
</dbReference>
<keyword evidence="3 18" id="KW-0728">SH3 domain</keyword>
<dbReference type="GO" id="GO:0005886">
    <property type="term" value="C:plasma membrane"/>
    <property type="evidence" value="ECO:0007669"/>
    <property type="project" value="Ensembl"/>
</dbReference>
<dbReference type="GO" id="GO:0007229">
    <property type="term" value="P:integrin-mediated signaling pathway"/>
    <property type="evidence" value="ECO:0007669"/>
    <property type="project" value="InterPro"/>
</dbReference>
<feature type="compositionally biased region" description="Basic and acidic residues" evidence="19">
    <location>
        <begin position="627"/>
        <end position="640"/>
    </location>
</feature>
<feature type="compositionally biased region" description="Basic and acidic residues" evidence="19">
    <location>
        <begin position="103"/>
        <end position="118"/>
    </location>
</feature>
<feature type="region of interest" description="Disordered" evidence="19">
    <location>
        <begin position="47"/>
        <end position="119"/>
    </location>
</feature>
<dbReference type="GeneTree" id="ENSGT00530000063460"/>
<evidence type="ECO:0000313" key="22">
    <source>
        <dbReference type="Proteomes" id="UP000694394"/>
    </source>
</evidence>
<dbReference type="Pfam" id="PF07653">
    <property type="entry name" value="SH3_2"/>
    <property type="match status" value="1"/>
</dbReference>
<dbReference type="Gene3D" id="2.30.30.40">
    <property type="entry name" value="SH3 Domains"/>
    <property type="match status" value="2"/>
</dbReference>
<keyword evidence="4" id="KW-0963">Cytoplasm</keyword>
<dbReference type="GO" id="GO:0070161">
    <property type="term" value="C:anchoring junction"/>
    <property type="evidence" value="ECO:0007669"/>
    <property type="project" value="UniProtKB-SubCell"/>
</dbReference>
<keyword evidence="6" id="KW-0677">Repeat</keyword>
<feature type="compositionally biased region" description="Low complexity" evidence="19">
    <location>
        <begin position="277"/>
        <end position="292"/>
    </location>
</feature>
<dbReference type="GO" id="GO:0005737">
    <property type="term" value="C:cytoplasm"/>
    <property type="evidence" value="ECO:0007669"/>
    <property type="project" value="UniProtKB-SubCell"/>
</dbReference>
<dbReference type="SMART" id="SM00326">
    <property type="entry name" value="SH3"/>
    <property type="match status" value="1"/>
</dbReference>
<evidence type="ECO:0000256" key="15">
    <source>
        <dbReference type="ARBA" id="ARBA00081595"/>
    </source>
</evidence>
<name>A0A8C5XIL3_MICMU</name>
<dbReference type="InterPro" id="IPR001452">
    <property type="entry name" value="SH3_domain"/>
</dbReference>
<evidence type="ECO:0000313" key="21">
    <source>
        <dbReference type="Ensembl" id="ENSMICP00000026091.2"/>
    </source>
</evidence>
<evidence type="ECO:0000256" key="7">
    <source>
        <dbReference type="ARBA" id="ARBA00022949"/>
    </source>
</evidence>
<protein>
    <recommendedName>
        <fullName evidence="12">FYN-binding protein 1</fullName>
    </recommendedName>
    <alternativeName>
        <fullName evidence="13">Adhesion and degranulation promoting adaptor protein</fullName>
    </alternativeName>
    <alternativeName>
        <fullName evidence="14">FYB-120/130</fullName>
    </alternativeName>
    <alternativeName>
        <fullName evidence="17">FYN-T-binding protein</fullName>
    </alternativeName>
    <alternativeName>
        <fullName evidence="15">SLAP-130</fullName>
    </alternativeName>
    <alternativeName>
        <fullName evidence="16">SLP-76-associated phosphoprotein</fullName>
    </alternativeName>
</protein>
<feature type="compositionally biased region" description="Basic and acidic residues" evidence="19">
    <location>
        <begin position="251"/>
        <end position="262"/>
    </location>
</feature>
<evidence type="ECO:0000256" key="14">
    <source>
        <dbReference type="ARBA" id="ARBA00081371"/>
    </source>
</evidence>
<dbReference type="Ensembl" id="ENSMICT00000042061.2">
    <property type="protein sequence ID" value="ENSMICP00000026091.2"/>
    <property type="gene ID" value="ENSMICG00000030963.2"/>
</dbReference>
<dbReference type="PANTHER" id="PTHR16830">
    <property type="entry name" value="SH2 CONTAINING ADAPTOR PRAM-1 RELATED"/>
    <property type="match status" value="1"/>
</dbReference>
<dbReference type="GO" id="GO:0072659">
    <property type="term" value="P:protein localization to plasma membrane"/>
    <property type="evidence" value="ECO:0007669"/>
    <property type="project" value="Ensembl"/>
</dbReference>
<dbReference type="GO" id="GO:0032991">
    <property type="term" value="C:protein-containing complex"/>
    <property type="evidence" value="ECO:0007669"/>
    <property type="project" value="Ensembl"/>
</dbReference>
<feature type="compositionally biased region" description="Basic and acidic residues" evidence="19">
    <location>
        <begin position="429"/>
        <end position="463"/>
    </location>
</feature>
<dbReference type="EMBL" id="ABDC03016461">
    <property type="status" value="NOT_ANNOTATED_CDS"/>
    <property type="molecule type" value="Genomic_DNA"/>
</dbReference>
<dbReference type="SUPFAM" id="SSF50044">
    <property type="entry name" value="SH3-domain"/>
    <property type="match status" value="2"/>
</dbReference>
<reference evidence="21" key="3">
    <citation type="submission" date="2025-09" db="UniProtKB">
        <authorList>
            <consortium name="Ensembl"/>
        </authorList>
    </citation>
    <scope>IDENTIFICATION</scope>
</reference>
<dbReference type="FunFam" id="2.30.30.40:FF:000156">
    <property type="entry name" value="FYN-binding protein-like isoform X1"/>
    <property type="match status" value="1"/>
</dbReference>
<reference evidence="21" key="2">
    <citation type="submission" date="2025-08" db="UniProtKB">
        <authorList>
            <consortium name="Ensembl"/>
        </authorList>
    </citation>
    <scope>IDENTIFICATION</scope>
</reference>
<evidence type="ECO:0000256" key="6">
    <source>
        <dbReference type="ARBA" id="ARBA00022737"/>
    </source>
</evidence>
<gene>
    <name evidence="21" type="primary">FYB1</name>
</gene>
<keyword evidence="5" id="KW-0597">Phosphoprotein</keyword>
<comment type="function">
    <text evidence="11">Acts as an adapter protein of the FYN and LCP2 signaling cascades in T-cells. May play a role in linking T-cell signaling to remodeling of the actin cytoskeleton. Modulates the expression of IL2. Involved in platelet activation. Prevents the degradation of SKAP1 and SKAP2. May be involved in high affinity immunoglobulin epsilon receptor signaling in mast cells.</text>
</comment>
<evidence type="ECO:0000256" key="2">
    <source>
        <dbReference type="ARBA" id="ARBA00004496"/>
    </source>
</evidence>
<reference evidence="21" key="1">
    <citation type="submission" date="2016-12" db="EMBL/GenBank/DDBJ databases">
        <title>Mouse lemur reference genome and diversity panel.</title>
        <authorList>
            <person name="Harris R."/>
            <person name="Larsen P."/>
            <person name="Liu Y."/>
            <person name="Hughes D.S."/>
            <person name="Murali S."/>
            <person name="Raveendran M."/>
            <person name="Korchina V."/>
            <person name="Wang M."/>
            <person name="Jhangiani S."/>
            <person name="Bandaranaike D."/>
            <person name="Bellair M."/>
            <person name="Blankenburg K."/>
            <person name="Chao H."/>
            <person name="Dahdouli M."/>
            <person name="Dinh H."/>
            <person name="Doddapaneni H."/>
            <person name="English A."/>
            <person name="Firestine M."/>
            <person name="Gnanaolivu R."/>
            <person name="Gross S."/>
            <person name="Hernandez B."/>
            <person name="Javaid M."/>
            <person name="Jayaseelan J."/>
            <person name="Jones J."/>
            <person name="Khan Z."/>
            <person name="Kovar C."/>
            <person name="Kurapati P."/>
            <person name="Le B."/>
            <person name="Lee S."/>
            <person name="Li M."/>
            <person name="Mathew T."/>
            <person name="Narasimhan A."/>
            <person name="Ngo D."/>
            <person name="Nguyen L."/>
            <person name="Okwuonu G."/>
            <person name="Ongeri F."/>
            <person name="Osuji N."/>
            <person name="Pu L.-L."/>
            <person name="Puazo M."/>
            <person name="Quiroz J."/>
            <person name="Raj R."/>
            <person name="Rajbhandari K."/>
            <person name="Reid J.G."/>
            <person name="Santibanez J."/>
            <person name="Sexton D."/>
            <person name="Skinner E."/>
            <person name="Vee V."/>
            <person name="Weissenberger G."/>
            <person name="Wu Y."/>
            <person name="Xin Y."/>
            <person name="Han Y."/>
            <person name="Campbell C."/>
            <person name="Brown A."/>
            <person name="Sullivan B."/>
            <person name="Shelton J."/>
            <person name="Brown S."/>
            <person name="Dudchenko O."/>
            <person name="Machol I."/>
            <person name="Durand N."/>
            <person name="Shamim M."/>
            <person name="Lieberman A."/>
            <person name="Muzny D.M."/>
            <person name="Richards S."/>
            <person name="Yoder A."/>
            <person name="Worley K.C."/>
            <person name="Rogers J."/>
            <person name="Gibbs R.A."/>
        </authorList>
    </citation>
    <scope>NUCLEOTIDE SEQUENCE [LARGE SCALE GENOMIC DNA]</scope>
</reference>
<dbReference type="GO" id="GO:0008289">
    <property type="term" value="F:lipid binding"/>
    <property type="evidence" value="ECO:0007669"/>
    <property type="project" value="InterPro"/>
</dbReference>
<evidence type="ECO:0000256" key="1">
    <source>
        <dbReference type="ARBA" id="ARBA00004282"/>
    </source>
</evidence>
<evidence type="ECO:0000256" key="16">
    <source>
        <dbReference type="ARBA" id="ARBA00081679"/>
    </source>
</evidence>
<dbReference type="PROSITE" id="PS50002">
    <property type="entry name" value="SH3"/>
    <property type="match status" value="1"/>
</dbReference>
<feature type="compositionally biased region" description="Pro residues" evidence="19">
    <location>
        <begin position="365"/>
        <end position="374"/>
    </location>
</feature>
<accession>A0A8C5XIL3</accession>
<sequence length="785" mass="86642">MLVGWKADVKSLMAKFNAGEEFSVNSRPFKVTGQTHFRSTQVKKNLFNNQGNASPPNVASLGPKSHLLAAKPAEESLTRSPNPVSKPTGVGQRFGTPATSATRDPEAKPINLPREDSKPVFPGLLEINHLHSVNQDHDLKTPGRNPGLHLQPQKMNVKQAFQTLAGVKGKFMSKPSLSTEDSHEDESPTKSISVQKGAPAPLGLRSKGGPLKPARGHQENKDHAGDTSSSPFPGVVLKPAASRGGPGLSKNGEEKKEDRTIDAAKNIFLSKMNQEEPASGAPPAKFPKAPSKLTVGGPWSQNQEKEKGDKNSATPKHKPLPALSTLDPPPQKPNRPPNVDLSKFRKTTSGNSTSKGHTSYSTASLPPPPPPHPASQPSLPASHPTQPAAPSLPPRNIKPPLDLKSPVNEEHQDGAMHTDGKENYLTIFIHREASKEREKKREKEEKKRLELEKKEQKEKEKKEQEIRKKFKLTGPIQVIHQAKACCDVKGGKNELSFKQGEQIEIIRITDNPEGKWLGRTARGSYGYIKTTAVEIDYDSLKLKKTSLGAFSRPIEDDQEVYDDVAEQDNISRFPPVPNEGMFPPPPDDDIYDGIEEEEANDGSTLQVEEKSNTWSWGILKMLKGKDDKKKSIREKPKVSESDSNEGSSFPSPPKQLDMGDEVYDDVDASDFPAPPAEMSQGINIGKAKTEEKDPKKLKKQEKEEKDFRKKFKYDGEIRVLYSTKVAASLTSKKWGTRDLQIKPGESLEVIQNTDDTKVLCRNEEGKCYLLIIWGRIYSHVEKSCK</sequence>